<name>A0AA89BU64_PINIB</name>
<evidence type="ECO:0000256" key="4">
    <source>
        <dbReference type="ARBA" id="ARBA00023136"/>
    </source>
</evidence>
<evidence type="ECO:0000256" key="3">
    <source>
        <dbReference type="ARBA" id="ARBA00022514"/>
    </source>
</evidence>
<comment type="similarity">
    <text evidence="2">Belongs to the tumor necrosis factor family.</text>
</comment>
<evidence type="ECO:0000259" key="6">
    <source>
        <dbReference type="PROSITE" id="PS50049"/>
    </source>
</evidence>
<dbReference type="InterPro" id="IPR008983">
    <property type="entry name" value="Tumour_necrosis_fac-like_dom"/>
</dbReference>
<dbReference type="GO" id="GO:0005164">
    <property type="term" value="F:tumor necrosis factor receptor binding"/>
    <property type="evidence" value="ECO:0007669"/>
    <property type="project" value="InterPro"/>
</dbReference>
<comment type="caution">
    <text evidence="7">The sequence shown here is derived from an EMBL/GenBank/DDBJ whole genome shotgun (WGS) entry which is preliminary data.</text>
</comment>
<sequence length="280" mass="31977">MGKAYRITFGISVLSNAVFLATIIITFILTRPKIVGKKIPADVPNVTVNYKSSGICVSCDILGPTVRSEETLYDDITTKCGRRVCCVKNRDNLREIVQKHKLSYSKLIETCLVFIFKDSNDTQITKENLKWWRERNSSAHLVLGDIPKKNLPLQWQSKDSIGLAFMKGLHLKDSTNIRIEQEGTYFVYTSVSYNFTGQNTKKPFYHQLRRRDHRLPNRGTQTIAMSKYGGKDAVKTTESSSFLCATVKLLSGEEIDVYFSSTSYIDNAKEKSYFGMYRLW</sequence>
<dbReference type="Gene3D" id="2.60.120.40">
    <property type="match status" value="1"/>
</dbReference>
<dbReference type="EMBL" id="VSWD01000008">
    <property type="protein sequence ID" value="KAK3094786.1"/>
    <property type="molecule type" value="Genomic_DNA"/>
</dbReference>
<evidence type="ECO:0000313" key="7">
    <source>
        <dbReference type="EMBL" id="KAK3094786.1"/>
    </source>
</evidence>
<dbReference type="GO" id="GO:0005615">
    <property type="term" value="C:extracellular space"/>
    <property type="evidence" value="ECO:0007669"/>
    <property type="project" value="UniProtKB-KW"/>
</dbReference>
<accession>A0AA89BU64</accession>
<keyword evidence="5" id="KW-1133">Transmembrane helix</keyword>
<gene>
    <name evidence="7" type="ORF">FSP39_006208</name>
</gene>
<dbReference type="PANTHER" id="PTHR11471">
    <property type="entry name" value="TUMOR NECROSIS FACTOR FAMILY MEMBER"/>
    <property type="match status" value="1"/>
</dbReference>
<keyword evidence="4 5" id="KW-0472">Membrane</keyword>
<dbReference type="GO" id="GO:0005125">
    <property type="term" value="F:cytokine activity"/>
    <property type="evidence" value="ECO:0007669"/>
    <property type="project" value="UniProtKB-KW"/>
</dbReference>
<comment type="subcellular location">
    <subcellularLocation>
        <location evidence="1">Membrane</location>
    </subcellularLocation>
</comment>
<dbReference type="SUPFAM" id="SSF49842">
    <property type="entry name" value="TNF-like"/>
    <property type="match status" value="1"/>
</dbReference>
<dbReference type="Pfam" id="PF00229">
    <property type="entry name" value="TNF"/>
    <property type="match status" value="1"/>
</dbReference>
<dbReference type="AlphaFoldDB" id="A0AA89BU64"/>
<organism evidence="7 8">
    <name type="scientific">Pinctada imbricata</name>
    <name type="common">Atlantic pearl-oyster</name>
    <name type="synonym">Pinctada martensii</name>
    <dbReference type="NCBI Taxonomy" id="66713"/>
    <lineage>
        <taxon>Eukaryota</taxon>
        <taxon>Metazoa</taxon>
        <taxon>Spiralia</taxon>
        <taxon>Lophotrochozoa</taxon>
        <taxon>Mollusca</taxon>
        <taxon>Bivalvia</taxon>
        <taxon>Autobranchia</taxon>
        <taxon>Pteriomorphia</taxon>
        <taxon>Pterioida</taxon>
        <taxon>Pterioidea</taxon>
        <taxon>Pteriidae</taxon>
        <taxon>Pinctada</taxon>
    </lineage>
</organism>
<feature type="domain" description="THD" evidence="6">
    <location>
        <begin position="137"/>
        <end position="279"/>
    </location>
</feature>
<keyword evidence="5" id="KW-0812">Transmembrane</keyword>
<evidence type="ECO:0000256" key="1">
    <source>
        <dbReference type="ARBA" id="ARBA00004370"/>
    </source>
</evidence>
<keyword evidence="3" id="KW-0202">Cytokine</keyword>
<feature type="transmembrane region" description="Helical" evidence="5">
    <location>
        <begin position="6"/>
        <end position="29"/>
    </location>
</feature>
<dbReference type="InterPro" id="IPR006052">
    <property type="entry name" value="TNF_dom"/>
</dbReference>
<dbReference type="GO" id="GO:0016020">
    <property type="term" value="C:membrane"/>
    <property type="evidence" value="ECO:0007669"/>
    <property type="project" value="UniProtKB-SubCell"/>
</dbReference>
<dbReference type="PANTHER" id="PTHR11471:SF13">
    <property type="entry name" value="TNF FAMILY PROFILE DOMAIN-CONTAINING PROTEIN"/>
    <property type="match status" value="1"/>
</dbReference>
<dbReference type="Proteomes" id="UP001186944">
    <property type="component" value="Unassembled WGS sequence"/>
</dbReference>
<proteinExistence type="inferred from homology"/>
<evidence type="ECO:0000313" key="8">
    <source>
        <dbReference type="Proteomes" id="UP001186944"/>
    </source>
</evidence>
<reference evidence="7" key="1">
    <citation type="submission" date="2019-08" db="EMBL/GenBank/DDBJ databases">
        <title>The improved chromosome-level genome for the pearl oyster Pinctada fucata martensii using PacBio sequencing and Hi-C.</title>
        <authorList>
            <person name="Zheng Z."/>
        </authorList>
    </citation>
    <scope>NUCLEOTIDE SEQUENCE</scope>
    <source>
        <strain evidence="7">ZZ-2019</strain>
        <tissue evidence="7">Adductor muscle</tissue>
    </source>
</reference>
<dbReference type="PROSITE" id="PS50049">
    <property type="entry name" value="THD_2"/>
    <property type="match status" value="1"/>
</dbReference>
<evidence type="ECO:0000256" key="5">
    <source>
        <dbReference type="SAM" id="Phobius"/>
    </source>
</evidence>
<evidence type="ECO:0000256" key="2">
    <source>
        <dbReference type="ARBA" id="ARBA00008670"/>
    </source>
</evidence>
<dbReference type="SMART" id="SM00207">
    <property type="entry name" value="TNF"/>
    <property type="match status" value="1"/>
</dbReference>
<protein>
    <recommendedName>
        <fullName evidence="6">THD domain-containing protein</fullName>
    </recommendedName>
</protein>
<dbReference type="GO" id="GO:0006955">
    <property type="term" value="P:immune response"/>
    <property type="evidence" value="ECO:0007669"/>
    <property type="project" value="InterPro"/>
</dbReference>
<keyword evidence="8" id="KW-1185">Reference proteome</keyword>